<dbReference type="InterPro" id="IPR007165">
    <property type="entry name" value="Phage_holin_4_2"/>
</dbReference>
<organism evidence="2 3">
    <name type="scientific">Sulfobacillus acidophilus</name>
    <dbReference type="NCBI Taxonomy" id="53633"/>
    <lineage>
        <taxon>Bacteria</taxon>
        <taxon>Bacillati</taxon>
        <taxon>Bacillota</taxon>
        <taxon>Clostridia</taxon>
        <taxon>Eubacteriales</taxon>
        <taxon>Clostridiales Family XVII. Incertae Sedis</taxon>
        <taxon>Sulfobacillus</taxon>
    </lineage>
</organism>
<dbReference type="Pfam" id="PF04020">
    <property type="entry name" value="Phage_holin_4_2"/>
    <property type="match status" value="1"/>
</dbReference>
<dbReference type="Proteomes" id="UP000241848">
    <property type="component" value="Unassembled WGS sequence"/>
</dbReference>
<keyword evidence="1" id="KW-1133">Transmembrane helix</keyword>
<gene>
    <name evidence="2" type="ORF">C7B45_00355</name>
</gene>
<protein>
    <recommendedName>
        <fullName evidence="4">Phage holin family protein</fullName>
    </recommendedName>
</protein>
<proteinExistence type="predicted"/>
<evidence type="ECO:0008006" key="4">
    <source>
        <dbReference type="Google" id="ProtNLM"/>
    </source>
</evidence>
<evidence type="ECO:0000313" key="3">
    <source>
        <dbReference type="Proteomes" id="UP000241848"/>
    </source>
</evidence>
<keyword evidence="1" id="KW-0472">Membrane</keyword>
<feature type="transmembrane region" description="Helical" evidence="1">
    <location>
        <begin position="87"/>
        <end position="109"/>
    </location>
</feature>
<dbReference type="EMBL" id="PXYV01000001">
    <property type="protein sequence ID" value="PSR24103.1"/>
    <property type="molecule type" value="Genomic_DNA"/>
</dbReference>
<name>A0A2T2WPF4_9FIRM</name>
<evidence type="ECO:0000256" key="1">
    <source>
        <dbReference type="SAM" id="Phobius"/>
    </source>
</evidence>
<comment type="caution">
    <text evidence="2">The sequence shown here is derived from an EMBL/GenBank/DDBJ whole genome shotgun (WGS) entry which is preliminary data.</text>
</comment>
<reference evidence="2 3" key="1">
    <citation type="journal article" date="2014" name="BMC Genomics">
        <title>Comparison of environmental and isolate Sulfobacillus genomes reveals diverse carbon, sulfur, nitrogen, and hydrogen metabolisms.</title>
        <authorList>
            <person name="Justice N.B."/>
            <person name="Norman A."/>
            <person name="Brown C.T."/>
            <person name="Singh A."/>
            <person name="Thomas B.C."/>
            <person name="Banfield J.F."/>
        </authorList>
    </citation>
    <scope>NUCLEOTIDE SEQUENCE [LARGE SCALE GENOMIC DNA]</scope>
    <source>
        <strain evidence="2">AMDSBA3</strain>
    </source>
</reference>
<feature type="transmembrane region" description="Helical" evidence="1">
    <location>
        <begin position="30"/>
        <end position="49"/>
    </location>
</feature>
<feature type="transmembrane region" description="Helical" evidence="1">
    <location>
        <begin position="7"/>
        <end position="24"/>
    </location>
</feature>
<accession>A0A2T2WPF4</accession>
<feature type="transmembrane region" description="Helical" evidence="1">
    <location>
        <begin position="61"/>
        <end position="81"/>
    </location>
</feature>
<dbReference type="AlphaFoldDB" id="A0A2T2WPF4"/>
<evidence type="ECO:0000313" key="2">
    <source>
        <dbReference type="EMBL" id="PSR24103.1"/>
    </source>
</evidence>
<sequence>MNWMGTIVRFVVAAIVLMLLGYVVPGFSHLTFWSALLAALVIALAGYLIEAMFGKSVSPYGRGVVGFLVSAAVIYAAQLVVPGMHVTIVGALIAAFIIGIVDLFIPMAVR</sequence>
<keyword evidence="1" id="KW-0812">Transmembrane</keyword>